<reference evidence="1 2" key="1">
    <citation type="journal article" date="2024" name="Curr. Microbiol.">
        <title>Luteibacter sahnii sp. nov., A Novel Yellow-Colored Xanthomonadin Pigment Producing Probiotic Bacterium from Healthy Rice Seed Microbiome.</title>
        <authorList>
            <person name="Jaiswal G."/>
            <person name="Rana R."/>
            <person name="Nayak P.K."/>
            <person name="Chouhan R."/>
            <person name="Gandhi S.G."/>
            <person name="Patel H.K."/>
            <person name="Patil P.B."/>
        </authorList>
    </citation>
    <scope>NUCLEOTIDE SEQUENCE [LARGE SCALE GENOMIC DNA]</scope>
    <source>
        <strain evidence="1 2">PPL201</strain>
    </source>
</reference>
<proteinExistence type="predicted"/>
<evidence type="ECO:0000313" key="2">
    <source>
        <dbReference type="Proteomes" id="UP001528850"/>
    </source>
</evidence>
<accession>A0ABT6B7G7</accession>
<evidence type="ECO:0000313" key="1">
    <source>
        <dbReference type="EMBL" id="MDF4024034.1"/>
    </source>
</evidence>
<dbReference type="RefSeq" id="WP_320550550.1">
    <property type="nucleotide sequence ID" value="NZ_JAQLOK010000002.1"/>
</dbReference>
<comment type="caution">
    <text evidence="1">The sequence shown here is derived from an EMBL/GenBank/DDBJ whole genome shotgun (WGS) entry which is preliminary data.</text>
</comment>
<sequence length="171" mass="19060">MKQPDVKLNPQPRMRYEITATIHGAPGALDAIEGHVDYEVSNPDCVPMTPVMGATVVPQKSVPVTFRRTGDNVYTGEIFLDRLQDEDYFNQGVCHWSVVGVAAAFRHGQVSFSPSIYKKDILGKHDVVKYFSHASYEHAERQRIDIGANDPQAFQSNATFSITMHAAERLP</sequence>
<protein>
    <submittedName>
        <fullName evidence="1">Uncharacterized protein</fullName>
    </submittedName>
</protein>
<dbReference type="EMBL" id="JARJJS010000001">
    <property type="protein sequence ID" value="MDF4024034.1"/>
    <property type="molecule type" value="Genomic_DNA"/>
</dbReference>
<organism evidence="1 2">
    <name type="scientific">Luteibacter sahnii</name>
    <dbReference type="NCBI Taxonomy" id="3021977"/>
    <lineage>
        <taxon>Bacteria</taxon>
        <taxon>Pseudomonadati</taxon>
        <taxon>Pseudomonadota</taxon>
        <taxon>Gammaproteobacteria</taxon>
        <taxon>Lysobacterales</taxon>
        <taxon>Rhodanobacteraceae</taxon>
        <taxon>Luteibacter</taxon>
    </lineage>
</organism>
<name>A0ABT6B7G7_9GAMM</name>
<gene>
    <name evidence="1" type="ORF">P3W24_03470</name>
</gene>
<dbReference type="Proteomes" id="UP001528850">
    <property type="component" value="Unassembled WGS sequence"/>
</dbReference>
<keyword evidence="2" id="KW-1185">Reference proteome</keyword>